<name>A0A0E0NPZ9_ORYRU</name>
<feature type="region of interest" description="Disordered" evidence="1">
    <location>
        <begin position="71"/>
        <end position="103"/>
    </location>
</feature>
<dbReference type="AlphaFoldDB" id="A0A0E0NPZ9"/>
<reference evidence="2" key="2">
    <citation type="submission" date="2015-06" db="UniProtKB">
        <authorList>
            <consortium name="EnsemblPlants"/>
        </authorList>
    </citation>
    <scope>IDENTIFICATION</scope>
</reference>
<organism evidence="2 3">
    <name type="scientific">Oryza rufipogon</name>
    <name type="common">Brownbeard rice</name>
    <name type="synonym">Asian wild rice</name>
    <dbReference type="NCBI Taxonomy" id="4529"/>
    <lineage>
        <taxon>Eukaryota</taxon>
        <taxon>Viridiplantae</taxon>
        <taxon>Streptophyta</taxon>
        <taxon>Embryophyta</taxon>
        <taxon>Tracheophyta</taxon>
        <taxon>Spermatophyta</taxon>
        <taxon>Magnoliopsida</taxon>
        <taxon>Liliopsida</taxon>
        <taxon>Poales</taxon>
        <taxon>Poaceae</taxon>
        <taxon>BOP clade</taxon>
        <taxon>Oryzoideae</taxon>
        <taxon>Oryzeae</taxon>
        <taxon>Oryzinae</taxon>
        <taxon>Oryza</taxon>
    </lineage>
</organism>
<reference evidence="3" key="1">
    <citation type="submission" date="2013-06" db="EMBL/GenBank/DDBJ databases">
        <authorList>
            <person name="Zhao Q."/>
        </authorList>
    </citation>
    <scope>NUCLEOTIDE SEQUENCE</scope>
    <source>
        <strain evidence="3">cv. W1943</strain>
    </source>
</reference>
<evidence type="ECO:0000313" key="3">
    <source>
        <dbReference type="Proteomes" id="UP000008022"/>
    </source>
</evidence>
<dbReference type="Proteomes" id="UP000008022">
    <property type="component" value="Unassembled WGS sequence"/>
</dbReference>
<keyword evidence="3" id="KW-1185">Reference proteome</keyword>
<dbReference type="Gramene" id="ORUFI03G04240.1">
    <property type="protein sequence ID" value="ORUFI03G04240.1"/>
    <property type="gene ID" value="ORUFI03G04240"/>
</dbReference>
<dbReference type="EnsemblPlants" id="ORUFI03G04240.1">
    <property type="protein sequence ID" value="ORUFI03G04240.1"/>
    <property type="gene ID" value="ORUFI03G04240"/>
</dbReference>
<evidence type="ECO:0000313" key="2">
    <source>
        <dbReference type="EnsemblPlants" id="ORUFI03G04240.1"/>
    </source>
</evidence>
<sequence>MVDVFPDEIILANDNVAPLLLDRNNRKHKPRYKLAEDRKGPFPPQKLAIEVRGSPTYILGPLPFHNQCGTIQQSPPSHIGVPQPFTTPSPYPGPHRPTVHQPNGPDALPDCLCMTRTIRHRWGA</sequence>
<protein>
    <submittedName>
        <fullName evidence="2">Uncharacterized protein</fullName>
    </submittedName>
</protein>
<dbReference type="HOGENOM" id="CLU_2007689_0_0_1"/>
<evidence type="ECO:0000256" key="1">
    <source>
        <dbReference type="SAM" id="MobiDB-lite"/>
    </source>
</evidence>
<proteinExistence type="predicted"/>
<accession>A0A0E0NPZ9</accession>
<feature type="compositionally biased region" description="Pro residues" evidence="1">
    <location>
        <begin position="85"/>
        <end position="95"/>
    </location>
</feature>